<sequence>MRIIFVFLSFICSATLSAQTTLTADAIVQKAIDNKSQNDPREALESFSLHAYEKTIITDSLNGNSHNFFSEKASLVQYDRENDFTEEVMGYQLAGFKNPRYEVFAVNIQSRSFYDSDFVIFNNRYAGILSKRGVRNYNYTLQETAPGEDYIISFTPKAPKRIPGLTGTMVLDRETLAIKDVKVRINDKLNIVLNQEYTYLEDNEIYLPVRRELFLDKGEEDRKLSFFKGRISIGTIENEVVENIVSRKFLVSTTTMSDFKINEGIDKELSKYAITFDKEANNRPEDFWKKYRSENLTTKDKRSFSEIEKIVNAENIERRLGTTNNFSIGYFSFKAFDFDLTYPVKFNNYEGLRLGIGGVTNESFSKRFRLEGYTAYGFKDKDLKYGIGGGYLLNPDKGAWISATYNSDLEEVGNYAYLTDRRVYSLFEPRLVNITQFYKHRTTRINLEYRLTPQILSEFQIAHRRLDQTTPYRYNKDGEIIRDYDVTEATASFRWSPSNKYLKTDSDVLPVYEGHPIISGQISQAVDGLGGDLAFTKLAAKMFYRVDRLNKTATEVLLEGNIAFGDLPITHLFHAFPNAPTKETILQRFSVAGVNSFETMYFGEFFSDRLFTAQIKHRLAPFNISKRFKPEMVFISRFALGDIRNPEDHLDIDAFGSLSKGYTETGFELNKLLFGFGTSLTYRYGAYHLPNWEDNIAFKFTFNLKL</sequence>
<dbReference type="Proteomes" id="UP000030140">
    <property type="component" value="Unassembled WGS sequence"/>
</dbReference>
<dbReference type="KEGG" id="ddo:I597_0167"/>
<dbReference type="EMBL" id="JSAQ01000001">
    <property type="protein sequence ID" value="KGO06526.1"/>
    <property type="molecule type" value="Genomic_DNA"/>
</dbReference>
<feature type="signal peptide" evidence="1">
    <location>
        <begin position="1"/>
        <end position="18"/>
    </location>
</feature>
<dbReference type="PATRIC" id="fig|1300343.5.peg.165"/>
<reference evidence="2 3" key="1">
    <citation type="submission" date="2014-10" db="EMBL/GenBank/DDBJ databases">
        <title>Draft genome sequence of the proteorhodopsin-containing marine bacterium Dokdonia donghaensis.</title>
        <authorList>
            <person name="Gomez-Consarnau L."/>
            <person name="Gonzalez J.M."/>
            <person name="Riedel T."/>
            <person name="Jaenicke S."/>
            <person name="Wagner-Doebler I."/>
            <person name="Fuhrman J.A."/>
        </authorList>
    </citation>
    <scope>NUCLEOTIDE SEQUENCE [LARGE SCALE GENOMIC DNA]</scope>
    <source>
        <strain evidence="2 3">DSW-1</strain>
    </source>
</reference>
<gene>
    <name evidence="2" type="ORF">NV36_06525</name>
</gene>
<evidence type="ECO:0000313" key="3">
    <source>
        <dbReference type="Proteomes" id="UP000030140"/>
    </source>
</evidence>
<dbReference type="AlphaFoldDB" id="A0A0A2GW28"/>
<feature type="chain" id="PRO_5001987306" description="Carboxypeptidase-like regulatory domain-containing protein" evidence="1">
    <location>
        <begin position="19"/>
        <end position="706"/>
    </location>
</feature>
<dbReference type="RefSeq" id="WP_035325608.1">
    <property type="nucleotide sequence ID" value="NZ_CP015125.1"/>
</dbReference>
<protein>
    <recommendedName>
        <fullName evidence="4">Carboxypeptidase-like regulatory domain-containing protein</fullName>
    </recommendedName>
</protein>
<evidence type="ECO:0000313" key="2">
    <source>
        <dbReference type="EMBL" id="KGO06526.1"/>
    </source>
</evidence>
<accession>A0A0A2GW28</accession>
<keyword evidence="3" id="KW-1185">Reference proteome</keyword>
<proteinExistence type="predicted"/>
<name>A0A0A2GW28_9FLAO</name>
<keyword evidence="1" id="KW-0732">Signal</keyword>
<comment type="caution">
    <text evidence="2">The sequence shown here is derived from an EMBL/GenBank/DDBJ whole genome shotgun (WGS) entry which is preliminary data.</text>
</comment>
<evidence type="ECO:0000256" key="1">
    <source>
        <dbReference type="SAM" id="SignalP"/>
    </source>
</evidence>
<dbReference type="InterPro" id="IPR043741">
    <property type="entry name" value="DUF5686"/>
</dbReference>
<dbReference type="Pfam" id="PF18939">
    <property type="entry name" value="DUF5686"/>
    <property type="match status" value="1"/>
</dbReference>
<organism evidence="2 3">
    <name type="scientific">Dokdonia donghaensis DSW-1</name>
    <dbReference type="NCBI Taxonomy" id="1300343"/>
    <lineage>
        <taxon>Bacteria</taxon>
        <taxon>Pseudomonadati</taxon>
        <taxon>Bacteroidota</taxon>
        <taxon>Flavobacteriia</taxon>
        <taxon>Flavobacteriales</taxon>
        <taxon>Flavobacteriaceae</taxon>
        <taxon>Dokdonia</taxon>
    </lineage>
</organism>
<evidence type="ECO:0008006" key="4">
    <source>
        <dbReference type="Google" id="ProtNLM"/>
    </source>
</evidence>